<dbReference type="SMART" id="SM00360">
    <property type="entry name" value="RRM"/>
    <property type="match status" value="1"/>
</dbReference>
<evidence type="ECO:0000259" key="14">
    <source>
        <dbReference type="PROSITE" id="PS50158"/>
    </source>
</evidence>
<feature type="domain" description="RRM" evidence="13">
    <location>
        <begin position="326"/>
        <end position="404"/>
    </location>
</feature>
<dbReference type="HAMAP" id="MF_03226">
    <property type="entry name" value="YJU2"/>
    <property type="match status" value="1"/>
</dbReference>
<proteinExistence type="inferred from homology"/>
<dbReference type="InterPro" id="IPR000504">
    <property type="entry name" value="RRM_dom"/>
</dbReference>
<dbReference type="GO" id="GO:0003723">
    <property type="term" value="F:RNA binding"/>
    <property type="evidence" value="ECO:0007669"/>
    <property type="project" value="UniProtKB-UniRule"/>
</dbReference>
<dbReference type="InterPro" id="IPR035979">
    <property type="entry name" value="RBD_domain_sf"/>
</dbReference>
<gene>
    <name evidence="15" type="ORF">RIF29_26296</name>
</gene>
<accession>A0AAN9EN58</accession>
<evidence type="ECO:0000256" key="2">
    <source>
        <dbReference type="ARBA" id="ARBA00022664"/>
    </source>
</evidence>
<evidence type="ECO:0000256" key="8">
    <source>
        <dbReference type="ARBA" id="ARBA00023242"/>
    </source>
</evidence>
<evidence type="ECO:0000259" key="13">
    <source>
        <dbReference type="PROSITE" id="PS50102"/>
    </source>
</evidence>
<dbReference type="FunFam" id="3.30.70.330:FF:000746">
    <property type="entry name" value="Glycine-rich RNA-binding protein RZ1A"/>
    <property type="match status" value="1"/>
</dbReference>
<evidence type="ECO:0000313" key="15">
    <source>
        <dbReference type="EMBL" id="KAK7260331.1"/>
    </source>
</evidence>
<comment type="function">
    <text evidence="9">Part of the spliceosome which catalyzes two sequential transesterification reactions, first the excision of the non-coding intron from pre-mRNA and then the ligation of the coding exons to form the mature mRNA. Plays a role in stabilizing the structure of the spliceosome catalytic core and docking of the branch helix into the active site, producing 5'-exon and lariat intron-3'-intermediates.</text>
</comment>
<dbReference type="EMBL" id="JAYWIO010000005">
    <property type="protein sequence ID" value="KAK7260331.1"/>
    <property type="molecule type" value="Genomic_DNA"/>
</dbReference>
<evidence type="ECO:0000256" key="1">
    <source>
        <dbReference type="ARBA" id="ARBA00004123"/>
    </source>
</evidence>
<dbReference type="InterPro" id="IPR048289">
    <property type="entry name" value="RRM2_NsCP33-like"/>
</dbReference>
<feature type="domain" description="CCHC-type" evidence="14">
    <location>
        <begin position="442"/>
        <end position="457"/>
    </location>
</feature>
<evidence type="ECO:0000256" key="10">
    <source>
        <dbReference type="PROSITE-ProRule" id="PRU00047"/>
    </source>
</evidence>
<dbReference type="AlphaFoldDB" id="A0AAN9EN58"/>
<dbReference type="GO" id="GO:0000349">
    <property type="term" value="P:generation of catalytic spliceosome for first transesterification step"/>
    <property type="evidence" value="ECO:0007669"/>
    <property type="project" value="UniProtKB-UniRule"/>
</dbReference>
<dbReference type="Gene3D" id="4.10.60.10">
    <property type="entry name" value="Zinc finger, CCHC-type"/>
    <property type="match status" value="1"/>
</dbReference>
<evidence type="ECO:0000256" key="6">
    <source>
        <dbReference type="ARBA" id="ARBA00022884"/>
    </source>
</evidence>
<keyword evidence="6 11" id="KW-0694">RNA-binding</keyword>
<keyword evidence="8 9" id="KW-0539">Nucleus</keyword>
<evidence type="ECO:0000256" key="5">
    <source>
        <dbReference type="ARBA" id="ARBA00022833"/>
    </source>
</evidence>
<comment type="similarity">
    <text evidence="9">Belongs to the CWC16 family. YJU2 subfamily.</text>
</comment>
<keyword evidence="7" id="KW-0508">mRNA splicing</keyword>
<evidence type="ECO:0000256" key="7">
    <source>
        <dbReference type="ARBA" id="ARBA00023187"/>
    </source>
</evidence>
<dbReference type="SUPFAM" id="SSF57756">
    <property type="entry name" value="Retrovirus zinc finger-like domains"/>
    <property type="match status" value="1"/>
</dbReference>
<dbReference type="SUPFAM" id="SSF54928">
    <property type="entry name" value="RNA-binding domain, RBD"/>
    <property type="match status" value="1"/>
</dbReference>
<evidence type="ECO:0000256" key="4">
    <source>
        <dbReference type="ARBA" id="ARBA00022728"/>
    </source>
</evidence>
<organism evidence="15 16">
    <name type="scientific">Crotalaria pallida</name>
    <name type="common">Smooth rattlebox</name>
    <name type="synonym">Crotalaria striata</name>
    <dbReference type="NCBI Taxonomy" id="3830"/>
    <lineage>
        <taxon>Eukaryota</taxon>
        <taxon>Viridiplantae</taxon>
        <taxon>Streptophyta</taxon>
        <taxon>Embryophyta</taxon>
        <taxon>Tracheophyta</taxon>
        <taxon>Spermatophyta</taxon>
        <taxon>Magnoliopsida</taxon>
        <taxon>eudicotyledons</taxon>
        <taxon>Gunneridae</taxon>
        <taxon>Pentapetalae</taxon>
        <taxon>rosids</taxon>
        <taxon>fabids</taxon>
        <taxon>Fabales</taxon>
        <taxon>Fabaceae</taxon>
        <taxon>Papilionoideae</taxon>
        <taxon>50 kb inversion clade</taxon>
        <taxon>genistoids sensu lato</taxon>
        <taxon>core genistoids</taxon>
        <taxon>Crotalarieae</taxon>
        <taxon>Crotalaria</taxon>
    </lineage>
</organism>
<dbReference type="Proteomes" id="UP001372338">
    <property type="component" value="Unassembled WGS sequence"/>
</dbReference>
<dbReference type="GO" id="GO:0071006">
    <property type="term" value="C:U2-type catalytic step 1 spliceosome"/>
    <property type="evidence" value="ECO:0007669"/>
    <property type="project" value="UniProtKB-UniRule"/>
</dbReference>
<dbReference type="PANTHER" id="PTHR12111">
    <property type="entry name" value="SPLICING FACTOR YJU2"/>
    <property type="match status" value="1"/>
</dbReference>
<dbReference type="PROSITE" id="PS50158">
    <property type="entry name" value="ZF_CCHC"/>
    <property type="match status" value="1"/>
</dbReference>
<evidence type="ECO:0000256" key="9">
    <source>
        <dbReference type="HAMAP-Rule" id="MF_03226"/>
    </source>
</evidence>
<evidence type="ECO:0000256" key="3">
    <source>
        <dbReference type="ARBA" id="ARBA00022723"/>
    </source>
</evidence>
<feature type="compositionally biased region" description="Basic and acidic residues" evidence="12">
    <location>
        <begin position="409"/>
        <end position="432"/>
    </location>
</feature>
<dbReference type="Pfam" id="PF00098">
    <property type="entry name" value="zf-CCHC"/>
    <property type="match status" value="1"/>
</dbReference>
<keyword evidence="3 9" id="KW-0479">Metal-binding</keyword>
<feature type="binding site" evidence="9">
    <location>
        <position position="43"/>
    </location>
    <ligand>
        <name>Zn(2+)</name>
        <dbReference type="ChEBI" id="CHEBI:29105"/>
    </ligand>
</feature>
<keyword evidence="10" id="KW-0863">Zinc-finger</keyword>
<dbReference type="PANTHER" id="PTHR12111:SF1">
    <property type="entry name" value="SPLICING FACTOR YJU2"/>
    <property type="match status" value="1"/>
</dbReference>
<feature type="region of interest" description="Disordered" evidence="12">
    <location>
        <begin position="395"/>
        <end position="521"/>
    </location>
</feature>
<keyword evidence="16" id="KW-1185">Reference proteome</keyword>
<evidence type="ECO:0000313" key="16">
    <source>
        <dbReference type="Proteomes" id="UP001372338"/>
    </source>
</evidence>
<keyword evidence="2" id="KW-0507">mRNA processing</keyword>
<comment type="subunit">
    <text evidence="9">Component of the spliceosome. Present in the activated B complex, the catalytically activated B* complex which catalyzes the branching, the catalytic step 1 C complex catalyzing the exon ligation, and the postcatalytic P complex containing the ligated exons (mRNA) and the excised lariat intron.</text>
</comment>
<feature type="binding site" evidence="9">
    <location>
        <position position="46"/>
    </location>
    <ligand>
        <name>Zn(2+)</name>
        <dbReference type="ChEBI" id="CHEBI:29105"/>
    </ligand>
</feature>
<dbReference type="Pfam" id="PF04502">
    <property type="entry name" value="Saf4_Yju2"/>
    <property type="match status" value="1"/>
</dbReference>
<feature type="binding site" evidence="9">
    <location>
        <position position="83"/>
    </location>
    <ligand>
        <name>Zn(2+)</name>
        <dbReference type="ChEBI" id="CHEBI:29105"/>
    </ligand>
</feature>
<comment type="caution">
    <text evidence="15">The sequence shown here is derived from an EMBL/GenBank/DDBJ whole genome shotgun (WGS) entry which is preliminary data.</text>
</comment>
<dbReference type="InterPro" id="IPR012677">
    <property type="entry name" value="Nucleotide-bd_a/b_plait_sf"/>
</dbReference>
<keyword evidence="5 9" id="KW-0862">Zinc</keyword>
<feature type="binding site" evidence="9">
    <location>
        <position position="80"/>
    </location>
    <ligand>
        <name>Zn(2+)</name>
        <dbReference type="ChEBI" id="CHEBI:29105"/>
    </ligand>
</feature>
<dbReference type="CDD" id="cd21608">
    <property type="entry name" value="RRM2_NsCP33_like"/>
    <property type="match status" value="1"/>
</dbReference>
<keyword evidence="4 9" id="KW-0747">Spliceosome</keyword>
<dbReference type="InterPro" id="IPR036875">
    <property type="entry name" value="Znf_CCHC_sf"/>
</dbReference>
<sequence>MGERKVLNKYYPPDFDPSKLARMQKPKNQQKSVTHMLPMSVRCSTCGDYIYRGTKFNTRKENVIGETYLGIQILRFYFKCGNCEAEFTVKTDPQNSDYVVESGATRNFESWHKENEKIEAEEMEDRMKTLEYKSLDSKRKMDILAALDETKSRKDRHADVTFDEMLEGLHRREDDHEKRLEEKDKALSKSVVFHNLKDYVRRIHDEDIEIEDQSVHLTDGRVVTRKRQKVSVYLPGKATDALTKACLDEFGKHGHSHGGDRKHDFFVRIIVIKKPVSSDVKSPAVPEQKKESEDYETNTTSGLQSLCKNYGNDEGLVFKMSDVDEYRCFIGGLAWSTSDRKLRDAFDKFGKLIEAKVVVDKFSGRSRGFGFVTYDEKKAMEDAIDAMNGIDLDGRTITVDKAQPQQGSSRDDGDRYRDRDRGRDRGRERDYGGGRGSNGGECFKCGKPGHFARECPSEGERGGRYGGRESRYGGSSAGGRYGPDRNGDRSSGGRSSRDYGSRGDSGNDRYHRDRGGPYERR</sequence>
<dbReference type="Pfam" id="PF00076">
    <property type="entry name" value="RRM_1"/>
    <property type="match status" value="1"/>
</dbReference>
<dbReference type="InterPro" id="IPR001878">
    <property type="entry name" value="Znf_CCHC"/>
</dbReference>
<evidence type="ECO:0000256" key="11">
    <source>
        <dbReference type="PROSITE-ProRule" id="PRU00176"/>
    </source>
</evidence>
<comment type="subcellular location">
    <subcellularLocation>
        <location evidence="1 9">Nucleus</location>
    </subcellularLocation>
</comment>
<evidence type="ECO:0000256" key="12">
    <source>
        <dbReference type="SAM" id="MobiDB-lite"/>
    </source>
</evidence>
<dbReference type="GO" id="GO:0008270">
    <property type="term" value="F:zinc ion binding"/>
    <property type="evidence" value="ECO:0007669"/>
    <property type="project" value="UniProtKB-KW"/>
</dbReference>
<dbReference type="InterPro" id="IPR007590">
    <property type="entry name" value="Saf4/Yju2"/>
</dbReference>
<dbReference type="PROSITE" id="PS50102">
    <property type="entry name" value="RRM"/>
    <property type="match status" value="1"/>
</dbReference>
<name>A0AAN9EN58_CROPI</name>
<dbReference type="Gene3D" id="3.30.70.330">
    <property type="match status" value="1"/>
</dbReference>
<dbReference type="InterPro" id="IPR043701">
    <property type="entry name" value="Yju2"/>
</dbReference>
<protein>
    <recommendedName>
        <fullName evidence="9">Splicing factor YJU2</fullName>
    </recommendedName>
</protein>
<dbReference type="SMART" id="SM00343">
    <property type="entry name" value="ZnF_C2HC"/>
    <property type="match status" value="1"/>
</dbReference>
<feature type="compositionally biased region" description="Basic and acidic residues" evidence="12">
    <location>
        <begin position="451"/>
        <end position="471"/>
    </location>
</feature>
<feature type="compositionally biased region" description="Basic and acidic residues" evidence="12">
    <location>
        <begin position="495"/>
        <end position="521"/>
    </location>
</feature>
<reference evidence="15 16" key="1">
    <citation type="submission" date="2024-01" db="EMBL/GenBank/DDBJ databases">
        <title>The genomes of 5 underutilized Papilionoideae crops provide insights into root nodulation and disease resistanc.</title>
        <authorList>
            <person name="Yuan L."/>
        </authorList>
    </citation>
    <scope>NUCLEOTIDE SEQUENCE [LARGE SCALE GENOMIC DNA]</scope>
    <source>
        <strain evidence="15">ZHUSHIDOU_FW_LH</strain>
        <tissue evidence="15">Leaf</tissue>
    </source>
</reference>